<evidence type="ECO:0000256" key="9">
    <source>
        <dbReference type="PIRNR" id="PIRNR000804"/>
    </source>
</evidence>
<sequence>MQENLAKGLSIVGKAISVRAPLPILSNVLINAEDGRLKLSAFNMETGISTYVGASVETEGSITIPARILSEFVSLLSPGTVTGELKDSVLHLSSGGTKSKFVGMAASDYPELPQMSKKLQVLELAPQKFSSAITAVGFSAALDDSRPILGGILLNYDKGVLTAVSADGFRLSEKTLKVGKKEAAFNVVVPAKTLIEVVRLLGGSDGPIKFALDANDNLALFEADGILISTRIIDGAFPDYKKLIPGETSLSAEFSVSELLEAVKLTNVFAKEMNSAISLTFDPEGMIYLSSTAQESGENNSQVAAKITGEKLEMAFNAKFLLDFLNNANGERVSFSTNGNMLPGLLKVVGDEDYLHIIMPLRVQN</sequence>
<dbReference type="PANTHER" id="PTHR30478:SF0">
    <property type="entry name" value="BETA SLIDING CLAMP"/>
    <property type="match status" value="1"/>
</dbReference>
<name>A0A1F4USA4_UNCKA</name>
<dbReference type="InterPro" id="IPR046938">
    <property type="entry name" value="DNA_clamp_sf"/>
</dbReference>
<comment type="similarity">
    <text evidence="2 9">Belongs to the beta sliding clamp family.</text>
</comment>
<proteinExistence type="inferred from homology"/>
<evidence type="ECO:0000256" key="7">
    <source>
        <dbReference type="ARBA" id="ARBA00022932"/>
    </source>
</evidence>
<dbReference type="InterPro" id="IPR001001">
    <property type="entry name" value="DNA_polIII_beta"/>
</dbReference>
<keyword evidence="4 9" id="KW-0808">Transferase</keyword>
<feature type="domain" description="DNA polymerase III beta sliding clamp central" evidence="11">
    <location>
        <begin position="124"/>
        <end position="239"/>
    </location>
</feature>
<evidence type="ECO:0000256" key="4">
    <source>
        <dbReference type="ARBA" id="ARBA00022679"/>
    </source>
</evidence>
<evidence type="ECO:0000256" key="1">
    <source>
        <dbReference type="ARBA" id="ARBA00004496"/>
    </source>
</evidence>
<keyword evidence="3 9" id="KW-0963">Cytoplasm</keyword>
<evidence type="ECO:0000256" key="6">
    <source>
        <dbReference type="ARBA" id="ARBA00022705"/>
    </source>
</evidence>
<reference evidence="13 14" key="1">
    <citation type="journal article" date="2016" name="Nat. Commun.">
        <title>Thousands of microbial genomes shed light on interconnected biogeochemical processes in an aquifer system.</title>
        <authorList>
            <person name="Anantharaman K."/>
            <person name="Brown C.T."/>
            <person name="Hug L.A."/>
            <person name="Sharon I."/>
            <person name="Castelle C.J."/>
            <person name="Probst A.J."/>
            <person name="Thomas B.C."/>
            <person name="Singh A."/>
            <person name="Wilkins M.J."/>
            <person name="Karaoz U."/>
            <person name="Brodie E.L."/>
            <person name="Williams K.H."/>
            <person name="Hubbard S.S."/>
            <person name="Banfield J.F."/>
        </authorList>
    </citation>
    <scope>NUCLEOTIDE SEQUENCE [LARGE SCALE GENOMIC DNA]</scope>
</reference>
<feature type="domain" description="DNA polymerase III beta sliding clamp N-terminal" evidence="10">
    <location>
        <begin position="2"/>
        <end position="113"/>
    </location>
</feature>
<protein>
    <recommendedName>
        <fullName evidence="9">Beta sliding clamp</fullName>
    </recommendedName>
</protein>
<evidence type="ECO:0000256" key="5">
    <source>
        <dbReference type="ARBA" id="ARBA00022695"/>
    </source>
</evidence>
<comment type="subcellular location">
    <subcellularLocation>
        <location evidence="1 9">Cytoplasm</location>
    </subcellularLocation>
</comment>
<dbReference type="PIRSF" id="PIRSF000804">
    <property type="entry name" value="DNA_pol_III_b"/>
    <property type="match status" value="1"/>
</dbReference>
<comment type="subunit">
    <text evidence="9">Forms a ring-shaped head-to-tail homodimer around DNA.</text>
</comment>
<keyword evidence="7 9" id="KW-0239">DNA-directed DNA polymerase</keyword>
<dbReference type="Pfam" id="PF00712">
    <property type="entry name" value="DNA_pol3_beta"/>
    <property type="match status" value="1"/>
</dbReference>
<evidence type="ECO:0000313" key="14">
    <source>
        <dbReference type="Proteomes" id="UP000176608"/>
    </source>
</evidence>
<keyword evidence="8" id="KW-0238">DNA-binding</keyword>
<feature type="domain" description="DNA polymerase III beta sliding clamp C-terminal" evidence="12">
    <location>
        <begin position="241"/>
        <end position="362"/>
    </location>
</feature>
<evidence type="ECO:0000259" key="10">
    <source>
        <dbReference type="Pfam" id="PF00712"/>
    </source>
</evidence>
<evidence type="ECO:0000256" key="3">
    <source>
        <dbReference type="ARBA" id="ARBA00022490"/>
    </source>
</evidence>
<dbReference type="GO" id="GO:0003887">
    <property type="term" value="F:DNA-directed DNA polymerase activity"/>
    <property type="evidence" value="ECO:0007669"/>
    <property type="project" value="UniProtKB-UniRule"/>
</dbReference>
<dbReference type="Pfam" id="PF02767">
    <property type="entry name" value="DNA_pol3_beta_2"/>
    <property type="match status" value="1"/>
</dbReference>
<dbReference type="GO" id="GO:0009360">
    <property type="term" value="C:DNA polymerase III complex"/>
    <property type="evidence" value="ECO:0007669"/>
    <property type="project" value="InterPro"/>
</dbReference>
<dbReference type="GO" id="GO:0005737">
    <property type="term" value="C:cytoplasm"/>
    <property type="evidence" value="ECO:0007669"/>
    <property type="project" value="UniProtKB-SubCell"/>
</dbReference>
<dbReference type="InterPro" id="IPR022637">
    <property type="entry name" value="DNA_polIII_beta_cen"/>
</dbReference>
<dbReference type="CDD" id="cd00140">
    <property type="entry name" value="beta_clamp"/>
    <property type="match status" value="1"/>
</dbReference>
<dbReference type="SMART" id="SM00480">
    <property type="entry name" value="POL3Bc"/>
    <property type="match status" value="1"/>
</dbReference>
<evidence type="ECO:0000256" key="8">
    <source>
        <dbReference type="ARBA" id="ARBA00023125"/>
    </source>
</evidence>
<dbReference type="GO" id="GO:0006271">
    <property type="term" value="P:DNA strand elongation involved in DNA replication"/>
    <property type="evidence" value="ECO:0007669"/>
    <property type="project" value="TreeGrafter"/>
</dbReference>
<comment type="caution">
    <text evidence="13">The sequence shown here is derived from an EMBL/GenBank/DDBJ whole genome shotgun (WGS) entry which is preliminary data.</text>
</comment>
<dbReference type="PANTHER" id="PTHR30478">
    <property type="entry name" value="DNA POLYMERASE III SUBUNIT BETA"/>
    <property type="match status" value="1"/>
</dbReference>
<dbReference type="Pfam" id="PF02768">
    <property type="entry name" value="DNA_pol3_beta_3"/>
    <property type="match status" value="1"/>
</dbReference>
<dbReference type="Proteomes" id="UP000176608">
    <property type="component" value="Unassembled WGS sequence"/>
</dbReference>
<evidence type="ECO:0000259" key="11">
    <source>
        <dbReference type="Pfam" id="PF02767"/>
    </source>
</evidence>
<dbReference type="GO" id="GO:0003677">
    <property type="term" value="F:DNA binding"/>
    <property type="evidence" value="ECO:0007669"/>
    <property type="project" value="UniProtKB-UniRule"/>
</dbReference>
<dbReference type="InterPro" id="IPR022634">
    <property type="entry name" value="DNA_polIII_beta_N"/>
</dbReference>
<dbReference type="STRING" id="1802617.A2886_00225"/>
<dbReference type="SUPFAM" id="SSF55979">
    <property type="entry name" value="DNA clamp"/>
    <property type="match status" value="3"/>
</dbReference>
<gene>
    <name evidence="13" type="ORF">A2886_00225</name>
</gene>
<dbReference type="InterPro" id="IPR022635">
    <property type="entry name" value="DNA_polIII_beta_C"/>
</dbReference>
<organism evidence="13 14">
    <name type="scientific">candidate division WWE3 bacterium RIFCSPHIGHO2_01_FULL_42_13</name>
    <dbReference type="NCBI Taxonomy" id="1802617"/>
    <lineage>
        <taxon>Bacteria</taxon>
        <taxon>Katanobacteria</taxon>
    </lineage>
</organism>
<evidence type="ECO:0000313" key="13">
    <source>
        <dbReference type="EMBL" id="OGC47799.1"/>
    </source>
</evidence>
<dbReference type="Gene3D" id="3.10.150.10">
    <property type="entry name" value="DNA Polymerase III, subunit A, domain 2"/>
    <property type="match status" value="1"/>
</dbReference>
<dbReference type="AlphaFoldDB" id="A0A1F4USA4"/>
<dbReference type="EMBL" id="MEVA01000003">
    <property type="protein sequence ID" value="OGC47799.1"/>
    <property type="molecule type" value="Genomic_DNA"/>
</dbReference>
<dbReference type="GO" id="GO:0008408">
    <property type="term" value="F:3'-5' exonuclease activity"/>
    <property type="evidence" value="ECO:0007669"/>
    <property type="project" value="InterPro"/>
</dbReference>
<evidence type="ECO:0000259" key="12">
    <source>
        <dbReference type="Pfam" id="PF02768"/>
    </source>
</evidence>
<evidence type="ECO:0000256" key="2">
    <source>
        <dbReference type="ARBA" id="ARBA00010752"/>
    </source>
</evidence>
<accession>A0A1F4USA4</accession>
<comment type="function">
    <text evidence="9">Confers DNA tethering and processivity to DNA polymerases and other proteins. Acts as a clamp, forming a ring around DNA (a reaction catalyzed by the clamp-loading complex) which diffuses in an ATP-independent manner freely and bidirectionally along dsDNA. Initially characterized for its ability to contact the catalytic subunit of DNA polymerase III (Pol III), a complex, multichain enzyme responsible for most of the replicative synthesis in bacteria; Pol III exhibits 3'-5' exonuclease proofreading activity. The beta chain is required for initiation of replication as well as for processivity of DNA replication.</text>
</comment>
<dbReference type="NCBIfam" id="TIGR00663">
    <property type="entry name" value="dnan"/>
    <property type="match status" value="1"/>
</dbReference>
<dbReference type="Gene3D" id="3.70.10.10">
    <property type="match status" value="1"/>
</dbReference>
<keyword evidence="5 9" id="KW-0548">Nucleotidyltransferase</keyword>
<keyword evidence="6 9" id="KW-0235">DNA replication</keyword>